<evidence type="ECO:0000313" key="4">
    <source>
        <dbReference type="Proteomes" id="UP001195483"/>
    </source>
</evidence>
<sequence length="123" mass="13874">MKNQLDQRTITMITITWHHYAAFAVCLVLISIAGRETVASQEIDPDLIDQPNLRLLLNSVRPALLAPPRVYMDKVEPYLQKRTAKRDGFWIWMPAQGYVSVPREEVSGGTSKGSSTSNLLRYG</sequence>
<keyword evidence="2" id="KW-1133">Transmembrane helix</keyword>
<gene>
    <name evidence="3" type="ORF">CHS0354_015494</name>
</gene>
<organism evidence="3 4">
    <name type="scientific">Potamilus streckersoni</name>
    <dbReference type="NCBI Taxonomy" id="2493646"/>
    <lineage>
        <taxon>Eukaryota</taxon>
        <taxon>Metazoa</taxon>
        <taxon>Spiralia</taxon>
        <taxon>Lophotrochozoa</taxon>
        <taxon>Mollusca</taxon>
        <taxon>Bivalvia</taxon>
        <taxon>Autobranchia</taxon>
        <taxon>Heteroconchia</taxon>
        <taxon>Palaeoheterodonta</taxon>
        <taxon>Unionida</taxon>
        <taxon>Unionoidea</taxon>
        <taxon>Unionidae</taxon>
        <taxon>Ambleminae</taxon>
        <taxon>Lampsilini</taxon>
        <taxon>Potamilus</taxon>
    </lineage>
</organism>
<accession>A0AAE0RY34</accession>
<protein>
    <submittedName>
        <fullName evidence="3">Uncharacterized protein</fullName>
    </submittedName>
</protein>
<feature type="region of interest" description="Disordered" evidence="1">
    <location>
        <begin position="103"/>
        <end position="123"/>
    </location>
</feature>
<reference evidence="3" key="2">
    <citation type="journal article" date="2021" name="Genome Biol. Evol.">
        <title>Developing a high-quality reference genome for a parasitic bivalve with doubly uniparental inheritance (Bivalvia: Unionida).</title>
        <authorList>
            <person name="Smith C.H."/>
        </authorList>
    </citation>
    <scope>NUCLEOTIDE SEQUENCE</scope>
    <source>
        <strain evidence="3">CHS0354</strain>
        <tissue evidence="3">Mantle</tissue>
    </source>
</reference>
<feature type="compositionally biased region" description="Low complexity" evidence="1">
    <location>
        <begin position="107"/>
        <end position="117"/>
    </location>
</feature>
<evidence type="ECO:0000256" key="2">
    <source>
        <dbReference type="SAM" id="Phobius"/>
    </source>
</evidence>
<evidence type="ECO:0000256" key="1">
    <source>
        <dbReference type="SAM" id="MobiDB-lite"/>
    </source>
</evidence>
<proteinExistence type="predicted"/>
<keyword evidence="2" id="KW-0472">Membrane</keyword>
<dbReference type="Proteomes" id="UP001195483">
    <property type="component" value="Unassembled WGS sequence"/>
</dbReference>
<name>A0AAE0RY34_9BIVA</name>
<evidence type="ECO:0000313" key="3">
    <source>
        <dbReference type="EMBL" id="KAK3581726.1"/>
    </source>
</evidence>
<feature type="transmembrane region" description="Helical" evidence="2">
    <location>
        <begin position="12"/>
        <end position="33"/>
    </location>
</feature>
<comment type="caution">
    <text evidence="3">The sequence shown here is derived from an EMBL/GenBank/DDBJ whole genome shotgun (WGS) entry which is preliminary data.</text>
</comment>
<reference evidence="3" key="1">
    <citation type="journal article" date="2021" name="Genome Biol. Evol.">
        <title>A High-Quality Reference Genome for a Parasitic Bivalve with Doubly Uniparental Inheritance (Bivalvia: Unionida).</title>
        <authorList>
            <person name="Smith C.H."/>
        </authorList>
    </citation>
    <scope>NUCLEOTIDE SEQUENCE</scope>
    <source>
        <strain evidence="3">CHS0354</strain>
    </source>
</reference>
<reference evidence="3" key="3">
    <citation type="submission" date="2023-05" db="EMBL/GenBank/DDBJ databases">
        <authorList>
            <person name="Smith C.H."/>
        </authorList>
    </citation>
    <scope>NUCLEOTIDE SEQUENCE</scope>
    <source>
        <strain evidence="3">CHS0354</strain>
        <tissue evidence="3">Mantle</tissue>
    </source>
</reference>
<dbReference type="AlphaFoldDB" id="A0AAE0RY34"/>
<keyword evidence="4" id="KW-1185">Reference proteome</keyword>
<keyword evidence="2" id="KW-0812">Transmembrane</keyword>
<dbReference type="EMBL" id="JAEAOA010000960">
    <property type="protein sequence ID" value="KAK3581726.1"/>
    <property type="molecule type" value="Genomic_DNA"/>
</dbReference>